<proteinExistence type="predicted"/>
<dbReference type="AlphaFoldDB" id="A0A8H7WH81"/>
<accession>A0A8H7WH81</accession>
<dbReference type="InterPro" id="IPR046896">
    <property type="entry name" value="Cup1-like_N"/>
</dbReference>
<protein>
    <submittedName>
        <fullName evidence="2">Uncharacterized protein</fullName>
    </submittedName>
</protein>
<evidence type="ECO:0000256" key="1">
    <source>
        <dbReference type="SAM" id="MobiDB-lite"/>
    </source>
</evidence>
<evidence type="ECO:0000313" key="2">
    <source>
        <dbReference type="EMBL" id="KAG4424844.1"/>
    </source>
</evidence>
<dbReference type="Proteomes" id="UP000664132">
    <property type="component" value="Unassembled WGS sequence"/>
</dbReference>
<feature type="region of interest" description="Disordered" evidence="1">
    <location>
        <begin position="309"/>
        <end position="347"/>
    </location>
</feature>
<comment type="caution">
    <text evidence="2">The sequence shown here is derived from an EMBL/GenBank/DDBJ whole genome shotgun (WGS) entry which is preliminary data.</text>
</comment>
<dbReference type="EMBL" id="JAFJYH010000016">
    <property type="protein sequence ID" value="KAG4424844.1"/>
    <property type="molecule type" value="Genomic_DNA"/>
</dbReference>
<reference evidence="2" key="1">
    <citation type="submission" date="2021-02" db="EMBL/GenBank/DDBJ databases">
        <title>Genome sequence Cadophora malorum strain M34.</title>
        <authorList>
            <person name="Stefanovic E."/>
            <person name="Vu D."/>
            <person name="Scully C."/>
            <person name="Dijksterhuis J."/>
            <person name="Roader J."/>
            <person name="Houbraken J."/>
        </authorList>
    </citation>
    <scope>NUCLEOTIDE SEQUENCE</scope>
    <source>
        <strain evidence="2">M34</strain>
    </source>
</reference>
<organism evidence="2 3">
    <name type="scientific">Cadophora malorum</name>
    <dbReference type="NCBI Taxonomy" id="108018"/>
    <lineage>
        <taxon>Eukaryota</taxon>
        <taxon>Fungi</taxon>
        <taxon>Dikarya</taxon>
        <taxon>Ascomycota</taxon>
        <taxon>Pezizomycotina</taxon>
        <taxon>Leotiomycetes</taxon>
        <taxon>Helotiales</taxon>
        <taxon>Ploettnerulaceae</taxon>
        <taxon>Cadophora</taxon>
    </lineage>
</organism>
<dbReference type="OrthoDB" id="3925971at2759"/>
<name>A0A8H7WH81_9HELO</name>
<keyword evidence="3" id="KW-1185">Reference proteome</keyword>
<evidence type="ECO:0000313" key="3">
    <source>
        <dbReference type="Proteomes" id="UP000664132"/>
    </source>
</evidence>
<gene>
    <name evidence="2" type="ORF">IFR04_002004</name>
</gene>
<dbReference type="CDD" id="cd20273">
    <property type="entry name" value="Complex1_LYR_unchar"/>
    <property type="match status" value="1"/>
</dbReference>
<sequence length="347" mass="39570">MPAPHQFYPRASGPHRIACIALYRSLLEQSLRVPLPAKISNGVTGDRSNGFGMVNPIKHFIQKKFRQNAHHASPRLILSALKAGYAAEELLHAASTSNTTAITQVHDLLDTLHQQKLAAQKACTQPPPRPSAAKKARLRAYPNAPKAADIRPLPLSKLSGNRHVPTLTVATYLPFIRFKKEQSPYLSRVLNQKIRQKQKRLDWMDSMEGNAEIAAWEGEWEENVLEAAEEEGKWEVVERLERQGWGEDREGDGNGNTGKGWESEPVRIGRVISRDMRKEFKRAGNLADKLVGVVAKERELWEWERRERRAAKREAKRFEKGNAERRKNTSEKGEKKLEDWEKEVEAW</sequence>